<organism evidence="1 2">
    <name type="scientific">Hyalangium minutum</name>
    <dbReference type="NCBI Taxonomy" id="394096"/>
    <lineage>
        <taxon>Bacteria</taxon>
        <taxon>Pseudomonadati</taxon>
        <taxon>Myxococcota</taxon>
        <taxon>Myxococcia</taxon>
        <taxon>Myxococcales</taxon>
        <taxon>Cystobacterineae</taxon>
        <taxon>Archangiaceae</taxon>
        <taxon>Hyalangium</taxon>
    </lineage>
</organism>
<name>A0A085VYP7_9BACT</name>
<protein>
    <submittedName>
        <fullName evidence="1">Uncharacterized protein</fullName>
    </submittedName>
</protein>
<proteinExistence type="predicted"/>
<keyword evidence="2" id="KW-1185">Reference proteome</keyword>
<gene>
    <name evidence="1" type="ORF">DB31_5899</name>
</gene>
<sequence length="131" mass="14818">MYFHNHGEPGPGLYLPSGWSVNRARWHSHGTTLPDPQWAEHLEPLLAEGLYRVRSAFTCCEKNCRTFEEELLVQLGYNGTAEPILFVPEWTAAGLDFPTSGTLVDPKMLDQLVPLKVDKREEPSADRAFLH</sequence>
<evidence type="ECO:0000313" key="2">
    <source>
        <dbReference type="Proteomes" id="UP000028725"/>
    </source>
</evidence>
<comment type="caution">
    <text evidence="1">The sequence shown here is derived from an EMBL/GenBank/DDBJ whole genome shotgun (WGS) entry which is preliminary data.</text>
</comment>
<dbReference type="Proteomes" id="UP000028725">
    <property type="component" value="Unassembled WGS sequence"/>
</dbReference>
<dbReference type="STRING" id="394096.DB31_5899"/>
<dbReference type="EMBL" id="JMCB01000030">
    <property type="protein sequence ID" value="KFE60560.1"/>
    <property type="molecule type" value="Genomic_DNA"/>
</dbReference>
<evidence type="ECO:0000313" key="1">
    <source>
        <dbReference type="EMBL" id="KFE60560.1"/>
    </source>
</evidence>
<accession>A0A085VYP7</accession>
<dbReference type="AlphaFoldDB" id="A0A085VYP7"/>
<reference evidence="1 2" key="1">
    <citation type="submission" date="2014-04" db="EMBL/GenBank/DDBJ databases">
        <title>Genome assembly of Hyalangium minutum DSM 14724.</title>
        <authorList>
            <person name="Sharma G."/>
            <person name="Subramanian S."/>
        </authorList>
    </citation>
    <scope>NUCLEOTIDE SEQUENCE [LARGE SCALE GENOMIC DNA]</scope>
    <source>
        <strain evidence="1 2">DSM 14724</strain>
    </source>
</reference>